<dbReference type="InterPro" id="IPR036320">
    <property type="entry name" value="Glycosyl_Trfase_fam3_N_dom_sf"/>
</dbReference>
<dbReference type="EC" id="2.4.2.18" evidence="3"/>
<feature type="binding site" evidence="3">
    <location>
        <position position="224"/>
    </location>
    <ligand>
        <name>Mg(2+)</name>
        <dbReference type="ChEBI" id="CHEBI:18420"/>
        <label>2</label>
    </ligand>
</feature>
<dbReference type="Proteomes" id="UP000287701">
    <property type="component" value="Chromosome"/>
</dbReference>
<dbReference type="Pfam" id="PF00591">
    <property type="entry name" value="Glycos_transf_3"/>
    <property type="match status" value="1"/>
</dbReference>
<evidence type="ECO:0000313" key="7">
    <source>
        <dbReference type="Proteomes" id="UP000287701"/>
    </source>
</evidence>
<feature type="domain" description="Glycosyl transferase family 3" evidence="4">
    <location>
        <begin position="73"/>
        <end position="320"/>
    </location>
</feature>
<feature type="binding site" evidence="3">
    <location>
        <begin position="89"/>
        <end position="92"/>
    </location>
    <ligand>
        <name>5-phospho-alpha-D-ribose 1-diphosphate</name>
        <dbReference type="ChEBI" id="CHEBI:58017"/>
    </ligand>
</feature>
<feature type="binding site" evidence="3">
    <location>
        <position position="224"/>
    </location>
    <ligand>
        <name>Mg(2+)</name>
        <dbReference type="ChEBI" id="CHEBI:18420"/>
        <label>1</label>
    </ligand>
</feature>
<comment type="pathway">
    <text evidence="3">Amino-acid biosynthesis; L-tryptophan biosynthesis; L-tryptophan from chorismate: step 2/5.</text>
</comment>
<comment type="similarity">
    <text evidence="3">Belongs to the anthranilate phosphoribosyltransferase family.</text>
</comment>
<keyword evidence="1 3" id="KW-0328">Glycosyltransferase</keyword>
<accession>A0A410JPU6</accession>
<feature type="binding site" evidence="3">
    <location>
        <position position="79"/>
    </location>
    <ligand>
        <name>anthranilate</name>
        <dbReference type="ChEBI" id="CHEBI:16567"/>
        <label>1</label>
    </ligand>
</feature>
<dbReference type="Gene3D" id="3.40.1030.10">
    <property type="entry name" value="Nucleoside phosphorylase/phosphoribosyltransferase catalytic domain"/>
    <property type="match status" value="1"/>
</dbReference>
<name>A0A410JPU6_ORNRH</name>
<evidence type="ECO:0000313" key="6">
    <source>
        <dbReference type="EMBL" id="QAR30154.1"/>
    </source>
</evidence>
<dbReference type="UniPathway" id="UPA00035">
    <property type="reaction ID" value="UER00041"/>
</dbReference>
<dbReference type="InterPro" id="IPR005940">
    <property type="entry name" value="Anthranilate_Pribosyl_Tfrase"/>
</dbReference>
<dbReference type="InterPro" id="IPR017459">
    <property type="entry name" value="Glycosyl_Trfase_fam3_N_dom"/>
</dbReference>
<sequence>MKEILQYLFSYNTLNYEEAKSIMLQIPQGVFNDAEITSFITVMMMRSIRIEELRGFSDALIEMAHPIDLGTRDLVDIVGTGGDGKNTFNISTLACFVVAGAGQKVAKHGNYGSSSVSGSSNVMAHMGYEFTNDETALQRQLSEANICFMHAPKFHPSLGKVAPIRKNLGFRTFFNMVGPLVNPAKPKHSMLGVFNSEMGRIYNYLLQEREEHFMIVHSLEGYDEISLTGESVITTEKGTQLLNPSELLSQKVTPKELYGGKTTEEAAQLFKNILEGRGTAAQNEVVITNAALALENTNKFGDFATCRAMAEESLMNGKALQSLQQLIKNQ</sequence>
<proteinExistence type="inferred from homology"/>
<dbReference type="PANTHER" id="PTHR43285:SF2">
    <property type="entry name" value="ANTHRANILATE PHOSPHORIBOSYLTRANSFERASE"/>
    <property type="match status" value="1"/>
</dbReference>
<evidence type="ECO:0000256" key="2">
    <source>
        <dbReference type="ARBA" id="ARBA00022679"/>
    </source>
</evidence>
<feature type="binding site" evidence="3">
    <location>
        <position position="110"/>
    </location>
    <ligand>
        <name>anthranilate</name>
        <dbReference type="ChEBI" id="CHEBI:16567"/>
        <label>1</label>
    </ligand>
</feature>
<dbReference type="Pfam" id="PF02885">
    <property type="entry name" value="Glycos_trans_3N"/>
    <property type="match status" value="1"/>
</dbReference>
<organism evidence="6 7">
    <name type="scientific">Ornithobacterium rhinotracheale</name>
    <dbReference type="NCBI Taxonomy" id="28251"/>
    <lineage>
        <taxon>Bacteria</taxon>
        <taxon>Pseudomonadati</taxon>
        <taxon>Bacteroidota</taxon>
        <taxon>Flavobacteriia</taxon>
        <taxon>Flavobacteriales</taxon>
        <taxon>Weeksellaceae</taxon>
        <taxon>Ornithobacterium</taxon>
    </lineage>
</organism>
<evidence type="ECO:0000259" key="4">
    <source>
        <dbReference type="Pfam" id="PF00591"/>
    </source>
</evidence>
<keyword evidence="2 3" id="KW-0808">Transferase</keyword>
<dbReference type="NCBIfam" id="TIGR01245">
    <property type="entry name" value="trpD"/>
    <property type="match status" value="1"/>
</dbReference>
<feature type="binding site" evidence="3">
    <location>
        <position position="87"/>
    </location>
    <ligand>
        <name>5-phospho-alpha-D-ribose 1-diphosphate</name>
        <dbReference type="ChEBI" id="CHEBI:58017"/>
    </ligand>
</feature>
<feature type="binding site" evidence="3">
    <location>
        <position position="165"/>
    </location>
    <ligand>
        <name>anthranilate</name>
        <dbReference type="ChEBI" id="CHEBI:16567"/>
        <label>2</label>
    </ligand>
</feature>
<comment type="subunit">
    <text evidence="3">Homodimer.</text>
</comment>
<keyword evidence="3" id="KW-0057">Aromatic amino acid biosynthesis</keyword>
<gene>
    <name evidence="3 6" type="primary">trpD</name>
    <name evidence="6" type="ORF">EQP59_01670</name>
</gene>
<dbReference type="SUPFAM" id="SSF52418">
    <property type="entry name" value="Nucleoside phosphorylase/phosphoribosyltransferase catalytic domain"/>
    <property type="match status" value="1"/>
</dbReference>
<feature type="binding site" evidence="3">
    <location>
        <position position="91"/>
    </location>
    <ligand>
        <name>Mg(2+)</name>
        <dbReference type="ChEBI" id="CHEBI:18420"/>
        <label>1</label>
    </ligand>
</feature>
<dbReference type="GO" id="GO:0000287">
    <property type="term" value="F:magnesium ion binding"/>
    <property type="evidence" value="ECO:0007669"/>
    <property type="project" value="UniProtKB-UniRule"/>
</dbReference>
<evidence type="ECO:0000259" key="5">
    <source>
        <dbReference type="Pfam" id="PF02885"/>
    </source>
</evidence>
<feature type="binding site" evidence="3">
    <location>
        <begin position="107"/>
        <end position="115"/>
    </location>
    <ligand>
        <name>5-phospho-alpha-D-ribose 1-diphosphate</name>
        <dbReference type="ChEBI" id="CHEBI:58017"/>
    </ligand>
</feature>
<dbReference type="Gene3D" id="1.20.970.10">
    <property type="entry name" value="Transferase, Pyrimidine Nucleoside Phosphorylase, Chain C"/>
    <property type="match status" value="1"/>
</dbReference>
<dbReference type="OrthoDB" id="9806430at2"/>
<feature type="binding site" evidence="3">
    <location>
        <begin position="82"/>
        <end position="83"/>
    </location>
    <ligand>
        <name>5-phospho-alpha-D-ribose 1-diphosphate</name>
        <dbReference type="ChEBI" id="CHEBI:58017"/>
    </ligand>
</feature>
<keyword evidence="3" id="KW-0479">Metal-binding</keyword>
<keyword evidence="3" id="KW-0028">Amino-acid biosynthesis</keyword>
<reference evidence="6 7" key="1">
    <citation type="submission" date="2019-01" db="EMBL/GenBank/DDBJ databases">
        <title>Whole Genome of Ornithobacterium rhinotracheale FARPER-174b.</title>
        <authorList>
            <person name="Tataje-Lavanda L.A."/>
            <person name="Montalvan A."/>
            <person name="Montesinos R."/>
            <person name="Zimic M."/>
            <person name="Fernandez-Sanchez M."/>
            <person name="Fernandez-Diaz M."/>
        </authorList>
    </citation>
    <scope>NUCLEOTIDE SEQUENCE [LARGE SCALE GENOMIC DNA]</scope>
    <source>
        <strain evidence="6 7">FARPER-174b</strain>
    </source>
</reference>
<dbReference type="GO" id="GO:0004048">
    <property type="term" value="F:anthranilate phosphoribosyltransferase activity"/>
    <property type="evidence" value="ECO:0007669"/>
    <property type="project" value="UniProtKB-UniRule"/>
</dbReference>
<comment type="catalytic activity">
    <reaction evidence="3">
        <text>N-(5-phospho-beta-D-ribosyl)anthranilate + diphosphate = 5-phospho-alpha-D-ribose 1-diphosphate + anthranilate</text>
        <dbReference type="Rhea" id="RHEA:11768"/>
        <dbReference type="ChEBI" id="CHEBI:16567"/>
        <dbReference type="ChEBI" id="CHEBI:18277"/>
        <dbReference type="ChEBI" id="CHEBI:33019"/>
        <dbReference type="ChEBI" id="CHEBI:58017"/>
        <dbReference type="EC" id="2.4.2.18"/>
    </reaction>
</comment>
<dbReference type="InterPro" id="IPR035902">
    <property type="entry name" value="Nuc_phospho_transferase"/>
</dbReference>
<keyword evidence="3" id="KW-0460">Magnesium</keyword>
<dbReference type="RefSeq" id="WP_128500661.1">
    <property type="nucleotide sequence ID" value="NZ_CP035107.1"/>
</dbReference>
<evidence type="ECO:0000256" key="3">
    <source>
        <dbReference type="HAMAP-Rule" id="MF_00211"/>
    </source>
</evidence>
<comment type="cofactor">
    <cofactor evidence="3">
        <name>Mg(2+)</name>
        <dbReference type="ChEBI" id="CHEBI:18420"/>
    </cofactor>
    <text evidence="3">Binds 2 magnesium ions per monomer.</text>
</comment>
<feature type="binding site" evidence="3">
    <location>
        <position position="119"/>
    </location>
    <ligand>
        <name>5-phospho-alpha-D-ribose 1-diphosphate</name>
        <dbReference type="ChEBI" id="CHEBI:58017"/>
    </ligand>
</feature>
<comment type="caution">
    <text evidence="3">Lacks conserved residue(s) required for the propagation of feature annotation.</text>
</comment>
<dbReference type="AlphaFoldDB" id="A0A410JPU6"/>
<dbReference type="GO" id="GO:0005829">
    <property type="term" value="C:cytosol"/>
    <property type="evidence" value="ECO:0007669"/>
    <property type="project" value="TreeGrafter"/>
</dbReference>
<feature type="domain" description="Glycosyl transferase family 3 N-terminal" evidence="5">
    <location>
        <begin position="2"/>
        <end position="63"/>
    </location>
</feature>
<feature type="binding site" evidence="3">
    <location>
        <position position="223"/>
    </location>
    <ligand>
        <name>Mg(2+)</name>
        <dbReference type="ChEBI" id="CHEBI:18420"/>
        <label>2</label>
    </ligand>
</feature>
<feature type="binding site" evidence="3">
    <location>
        <position position="79"/>
    </location>
    <ligand>
        <name>5-phospho-alpha-D-ribose 1-diphosphate</name>
        <dbReference type="ChEBI" id="CHEBI:58017"/>
    </ligand>
</feature>
<comment type="function">
    <text evidence="3">Catalyzes the transfer of the phosphoribosyl group of 5-phosphorylribose-1-pyrophosphate (PRPP) to anthranilate to yield N-(5'-phosphoribosyl)-anthranilate (PRA).</text>
</comment>
<dbReference type="PANTHER" id="PTHR43285">
    <property type="entry name" value="ANTHRANILATE PHOSPHORIBOSYLTRANSFERASE"/>
    <property type="match status" value="1"/>
</dbReference>
<dbReference type="GO" id="GO:0000162">
    <property type="term" value="P:L-tryptophan biosynthetic process"/>
    <property type="evidence" value="ECO:0007669"/>
    <property type="project" value="UniProtKB-UniRule"/>
</dbReference>
<evidence type="ECO:0000256" key="1">
    <source>
        <dbReference type="ARBA" id="ARBA00022676"/>
    </source>
</evidence>
<dbReference type="SUPFAM" id="SSF47648">
    <property type="entry name" value="Nucleoside phosphorylase/phosphoribosyltransferase N-terminal domain"/>
    <property type="match status" value="1"/>
</dbReference>
<dbReference type="HAMAP" id="MF_00211">
    <property type="entry name" value="TrpD"/>
    <property type="match status" value="1"/>
</dbReference>
<dbReference type="InterPro" id="IPR000312">
    <property type="entry name" value="Glycosyl_Trfase_fam3"/>
</dbReference>
<dbReference type="EMBL" id="CP035107">
    <property type="protein sequence ID" value="QAR30154.1"/>
    <property type="molecule type" value="Genomic_DNA"/>
</dbReference>
<keyword evidence="3" id="KW-0822">Tryptophan biosynthesis</keyword>
<protein>
    <recommendedName>
        <fullName evidence="3">Anthranilate phosphoribosyltransferase</fullName>
        <ecNumber evidence="3">2.4.2.18</ecNumber>
    </recommendedName>
</protein>